<evidence type="ECO:0000259" key="2">
    <source>
        <dbReference type="PROSITE" id="PS50948"/>
    </source>
</evidence>
<evidence type="ECO:0000313" key="3">
    <source>
        <dbReference type="EMBL" id="KAK6195745.1"/>
    </source>
</evidence>
<feature type="chain" id="PRO_5043000418" description="Apple domain-containing protein" evidence="1">
    <location>
        <begin position="19"/>
        <end position="110"/>
    </location>
</feature>
<dbReference type="SUPFAM" id="SSF57414">
    <property type="entry name" value="Hairpin loop containing domain-like"/>
    <property type="match status" value="1"/>
</dbReference>
<keyword evidence="4" id="KW-1185">Reference proteome</keyword>
<reference evidence="3 4" key="1">
    <citation type="submission" date="2024-01" db="EMBL/GenBank/DDBJ databases">
        <title>The genome of the rayed Mediterranean limpet Patella caerulea (Linnaeus, 1758).</title>
        <authorList>
            <person name="Anh-Thu Weber A."/>
            <person name="Halstead-Nussloch G."/>
        </authorList>
    </citation>
    <scope>NUCLEOTIDE SEQUENCE [LARGE SCALE GENOMIC DNA]</scope>
    <source>
        <strain evidence="3">AATW-2023a</strain>
        <tissue evidence="3">Whole specimen</tissue>
    </source>
</reference>
<comment type="caution">
    <text evidence="3">The sequence shown here is derived from an EMBL/GenBank/DDBJ whole genome shotgun (WGS) entry which is preliminary data.</text>
</comment>
<evidence type="ECO:0000256" key="1">
    <source>
        <dbReference type="SAM" id="SignalP"/>
    </source>
</evidence>
<dbReference type="InterPro" id="IPR003609">
    <property type="entry name" value="Pan_app"/>
</dbReference>
<dbReference type="AlphaFoldDB" id="A0AAN8QAT2"/>
<dbReference type="Pfam" id="PF00024">
    <property type="entry name" value="PAN_1"/>
    <property type="match status" value="1"/>
</dbReference>
<evidence type="ECO:0000313" key="4">
    <source>
        <dbReference type="Proteomes" id="UP001347796"/>
    </source>
</evidence>
<accession>A0AAN8QAT2</accession>
<feature type="domain" description="Apple" evidence="2">
    <location>
        <begin position="22"/>
        <end position="103"/>
    </location>
</feature>
<name>A0AAN8QAT2_PATCE</name>
<gene>
    <name evidence="3" type="ORF">SNE40_001106</name>
</gene>
<sequence length="110" mass="12456">MLKFLIFIGSSLFIGIKGLNMCTSTDNLINYTYHGLRLVNHIIVRYLAVTFMTCGQNCLRRSACNSFNYNIQNGTCELNYVDVQMGISEAAAGYIVTDIQNWTQVRLLMN</sequence>
<proteinExistence type="predicted"/>
<keyword evidence="1" id="KW-0732">Signal</keyword>
<organism evidence="3 4">
    <name type="scientific">Patella caerulea</name>
    <name type="common">Rayed Mediterranean limpet</name>
    <dbReference type="NCBI Taxonomy" id="87958"/>
    <lineage>
        <taxon>Eukaryota</taxon>
        <taxon>Metazoa</taxon>
        <taxon>Spiralia</taxon>
        <taxon>Lophotrochozoa</taxon>
        <taxon>Mollusca</taxon>
        <taxon>Gastropoda</taxon>
        <taxon>Patellogastropoda</taxon>
        <taxon>Patelloidea</taxon>
        <taxon>Patellidae</taxon>
        <taxon>Patella</taxon>
    </lineage>
</organism>
<feature type="signal peptide" evidence="1">
    <location>
        <begin position="1"/>
        <end position="18"/>
    </location>
</feature>
<dbReference type="PROSITE" id="PS50948">
    <property type="entry name" value="PAN"/>
    <property type="match status" value="1"/>
</dbReference>
<dbReference type="Gene3D" id="3.50.4.10">
    <property type="entry name" value="Hepatocyte Growth Factor"/>
    <property type="match status" value="1"/>
</dbReference>
<dbReference type="Proteomes" id="UP001347796">
    <property type="component" value="Unassembled WGS sequence"/>
</dbReference>
<dbReference type="EMBL" id="JAZGQO010000001">
    <property type="protein sequence ID" value="KAK6195745.1"/>
    <property type="molecule type" value="Genomic_DNA"/>
</dbReference>
<protein>
    <recommendedName>
        <fullName evidence="2">Apple domain-containing protein</fullName>
    </recommendedName>
</protein>